<sequence length="109" mass="12111">MRVWTYWLSAIAVMAIVTYIPRVLPLSLVRHRTENRFLKSFLYYMPFAVLGAMTFPSLLYATAAPVSALFGMAAALLMAFFGASLLPVALVSTIVVFLTEQIMNLLGFL</sequence>
<name>A0A645IJL4_9ZZZZ</name>
<keyword evidence="1" id="KW-0812">Transmembrane</keyword>
<proteinExistence type="predicted"/>
<comment type="caution">
    <text evidence="2">The sequence shown here is derived from an EMBL/GenBank/DDBJ whole genome shotgun (WGS) entry which is preliminary data.</text>
</comment>
<feature type="transmembrane region" description="Helical" evidence="1">
    <location>
        <begin position="69"/>
        <end position="98"/>
    </location>
</feature>
<feature type="transmembrane region" description="Helical" evidence="1">
    <location>
        <begin position="41"/>
        <end position="63"/>
    </location>
</feature>
<evidence type="ECO:0008006" key="3">
    <source>
        <dbReference type="Google" id="ProtNLM"/>
    </source>
</evidence>
<protein>
    <recommendedName>
        <fullName evidence="3">Branched-chain amino acid transport protein AzlD</fullName>
    </recommendedName>
</protein>
<keyword evidence="1" id="KW-1133">Transmembrane helix</keyword>
<accession>A0A645IJL4</accession>
<reference evidence="2" key="1">
    <citation type="submission" date="2019-08" db="EMBL/GenBank/DDBJ databases">
        <authorList>
            <person name="Kucharzyk K."/>
            <person name="Murdoch R.W."/>
            <person name="Higgins S."/>
            <person name="Loffler F."/>
        </authorList>
    </citation>
    <scope>NUCLEOTIDE SEQUENCE</scope>
</reference>
<dbReference type="AlphaFoldDB" id="A0A645IJL4"/>
<evidence type="ECO:0000313" key="2">
    <source>
        <dbReference type="EMBL" id="MPN51052.1"/>
    </source>
</evidence>
<evidence type="ECO:0000256" key="1">
    <source>
        <dbReference type="SAM" id="Phobius"/>
    </source>
</evidence>
<dbReference type="Pfam" id="PF05437">
    <property type="entry name" value="AzlD"/>
    <property type="match status" value="1"/>
</dbReference>
<keyword evidence="1" id="KW-0472">Membrane</keyword>
<gene>
    <name evidence="2" type="ORF">SDC9_198693</name>
</gene>
<dbReference type="EMBL" id="VSSQ01115757">
    <property type="protein sequence ID" value="MPN51052.1"/>
    <property type="molecule type" value="Genomic_DNA"/>
</dbReference>
<organism evidence="2">
    <name type="scientific">bioreactor metagenome</name>
    <dbReference type="NCBI Taxonomy" id="1076179"/>
    <lineage>
        <taxon>unclassified sequences</taxon>
        <taxon>metagenomes</taxon>
        <taxon>ecological metagenomes</taxon>
    </lineage>
</organism>
<dbReference type="InterPro" id="IPR008407">
    <property type="entry name" value="Brnchd-chn_aa_trnsp_AzlD"/>
</dbReference>
<feature type="transmembrane region" description="Helical" evidence="1">
    <location>
        <begin position="6"/>
        <end position="29"/>
    </location>
</feature>